<dbReference type="OrthoDB" id="5877781at2759"/>
<dbReference type="AlphaFoldDB" id="A0A1I7RR94"/>
<feature type="region of interest" description="Disordered" evidence="2">
    <location>
        <begin position="349"/>
        <end position="396"/>
    </location>
</feature>
<feature type="region of interest" description="Disordered" evidence="2">
    <location>
        <begin position="87"/>
        <end position="165"/>
    </location>
</feature>
<evidence type="ECO:0000313" key="7">
    <source>
        <dbReference type="WBParaSite" id="BXY_0324100.1"/>
    </source>
</evidence>
<dbReference type="WBParaSite" id="BXY_0324100.1">
    <property type="protein sequence ID" value="BXY_0324100.1"/>
    <property type="gene ID" value="BXY_0324100"/>
</dbReference>
<dbReference type="Proteomes" id="UP000582659">
    <property type="component" value="Unassembled WGS sequence"/>
</dbReference>
<accession>A0A1I7RR94</accession>
<dbReference type="eggNOG" id="KOG1492">
    <property type="taxonomic scope" value="Eukaryota"/>
</dbReference>
<sequence>MKATQAWAALMPSKKINYEFEESEVPETPQEKSAEKKLIKKEILEQAQSPPKPEQNVASTVTVPHNGGYGRSVLTKQRLEDIEKEMNATYMSEKDSTEEYEYERHSTKSFSYRDDEEDEDYSFPTTAPIKRISPATSRGDVPKKRGRPLGSKSSTYTRRKPLPEKPTQYVTTEYTRPTGNIVYPRSIRPLENRPIRIIMRPGLGTNRASYLSNQVQQPRAVPHPIMQSSTATTNMSSMAVSAQKEVEEITKKYGDRVIEGDSVRKFNDLNSNLLEQMRLISEDRNRLYANFQETVEQINLSHTTALDLKDSRIRQLENLVNELQAKNYELTAQLNEAYSVYKTAEPGPARRLKPISGPGQKVVRMDQEPMDSPEAAAEREALEEFNESHENSNDMA</sequence>
<evidence type="ECO:0000313" key="6">
    <source>
        <dbReference type="Proteomes" id="UP000659654"/>
    </source>
</evidence>
<dbReference type="EMBL" id="CAJFDI010000006">
    <property type="protein sequence ID" value="CAD5234861.1"/>
    <property type="molecule type" value="Genomic_DNA"/>
</dbReference>
<feature type="compositionally biased region" description="Basic and acidic residues" evidence="2">
    <location>
        <begin position="87"/>
        <end position="106"/>
    </location>
</feature>
<evidence type="ECO:0000313" key="4">
    <source>
        <dbReference type="EMBL" id="CAG9130882.1"/>
    </source>
</evidence>
<dbReference type="SMR" id="A0A1I7RR94"/>
<feature type="compositionally biased region" description="Basic and acidic residues" evidence="2">
    <location>
        <begin position="376"/>
        <end position="396"/>
    </location>
</feature>
<keyword evidence="1" id="KW-0175">Coiled coil</keyword>
<evidence type="ECO:0000256" key="2">
    <source>
        <dbReference type="SAM" id="MobiDB-lite"/>
    </source>
</evidence>
<name>A0A1I7RR94_BURXY</name>
<evidence type="ECO:0000256" key="1">
    <source>
        <dbReference type="SAM" id="Coils"/>
    </source>
</evidence>
<feature type="coiled-coil region" evidence="1">
    <location>
        <begin position="306"/>
        <end position="336"/>
    </location>
</feature>
<dbReference type="Proteomes" id="UP000095284">
    <property type="component" value="Unplaced"/>
</dbReference>
<gene>
    <name evidence="3" type="ORF">BXYJ_LOCUS14952</name>
</gene>
<organism evidence="5 7">
    <name type="scientific">Bursaphelenchus xylophilus</name>
    <name type="common">Pinewood nematode worm</name>
    <name type="synonym">Aphelenchoides xylophilus</name>
    <dbReference type="NCBI Taxonomy" id="6326"/>
    <lineage>
        <taxon>Eukaryota</taxon>
        <taxon>Metazoa</taxon>
        <taxon>Ecdysozoa</taxon>
        <taxon>Nematoda</taxon>
        <taxon>Chromadorea</taxon>
        <taxon>Rhabditida</taxon>
        <taxon>Tylenchina</taxon>
        <taxon>Tylenchomorpha</taxon>
        <taxon>Aphelenchoidea</taxon>
        <taxon>Aphelenchoididae</taxon>
        <taxon>Bursaphelenchus</taxon>
    </lineage>
</organism>
<reference evidence="7" key="1">
    <citation type="submission" date="2016-11" db="UniProtKB">
        <authorList>
            <consortium name="WormBaseParasite"/>
        </authorList>
    </citation>
    <scope>IDENTIFICATION</scope>
</reference>
<proteinExistence type="predicted"/>
<reference evidence="4" key="2">
    <citation type="submission" date="2020-08" db="EMBL/GenBank/DDBJ databases">
        <authorList>
            <person name="Kikuchi T."/>
        </authorList>
    </citation>
    <scope>NUCLEOTIDE SEQUENCE</scope>
    <source>
        <strain evidence="3">Ka4C1</strain>
    </source>
</reference>
<dbReference type="Proteomes" id="UP000659654">
    <property type="component" value="Unassembled WGS sequence"/>
</dbReference>
<evidence type="ECO:0000313" key="5">
    <source>
        <dbReference type="Proteomes" id="UP000095284"/>
    </source>
</evidence>
<dbReference type="EMBL" id="CAJFCV020000006">
    <property type="protein sequence ID" value="CAG9130882.1"/>
    <property type="molecule type" value="Genomic_DNA"/>
</dbReference>
<feature type="region of interest" description="Disordered" evidence="2">
    <location>
        <begin position="43"/>
        <end position="74"/>
    </location>
</feature>
<protein>
    <submittedName>
        <fullName evidence="3">(pine wood nematode) hypothetical protein</fullName>
    </submittedName>
</protein>
<keyword evidence="6" id="KW-1185">Reference proteome</keyword>
<evidence type="ECO:0000313" key="3">
    <source>
        <dbReference type="EMBL" id="CAD5234861.1"/>
    </source>
</evidence>